<dbReference type="EMBL" id="WVHT01000002">
    <property type="protein sequence ID" value="MXV50509.1"/>
    <property type="molecule type" value="Genomic_DNA"/>
</dbReference>
<gene>
    <name evidence="2" type="ORF">GS399_05945</name>
</gene>
<comment type="caution">
    <text evidence="2">The sequence shown here is derived from an EMBL/GenBank/DDBJ whole genome shotgun (WGS) entry which is preliminary data.</text>
</comment>
<feature type="transmembrane region" description="Helical" evidence="1">
    <location>
        <begin position="20"/>
        <end position="40"/>
    </location>
</feature>
<keyword evidence="1" id="KW-0472">Membrane</keyword>
<evidence type="ECO:0000313" key="3">
    <source>
        <dbReference type="Proteomes" id="UP000466586"/>
    </source>
</evidence>
<feature type="transmembrane region" description="Helical" evidence="1">
    <location>
        <begin position="76"/>
        <end position="93"/>
    </location>
</feature>
<dbReference type="RefSeq" id="WP_160843677.1">
    <property type="nucleotide sequence ID" value="NZ_WVHT01000002.1"/>
</dbReference>
<feature type="transmembrane region" description="Helical" evidence="1">
    <location>
        <begin position="132"/>
        <end position="152"/>
    </location>
</feature>
<feature type="transmembrane region" description="Helical" evidence="1">
    <location>
        <begin position="100"/>
        <end position="120"/>
    </location>
</feature>
<feature type="transmembrane region" description="Helical" evidence="1">
    <location>
        <begin position="47"/>
        <end position="70"/>
    </location>
</feature>
<keyword evidence="3" id="KW-1185">Reference proteome</keyword>
<keyword evidence="1" id="KW-1133">Transmembrane helix</keyword>
<organism evidence="2 3">
    <name type="scientific">Hufsiella arboris</name>
    <dbReference type="NCBI Taxonomy" id="2695275"/>
    <lineage>
        <taxon>Bacteria</taxon>
        <taxon>Pseudomonadati</taxon>
        <taxon>Bacteroidota</taxon>
        <taxon>Sphingobacteriia</taxon>
        <taxon>Sphingobacteriales</taxon>
        <taxon>Sphingobacteriaceae</taxon>
        <taxon>Hufsiella</taxon>
    </lineage>
</organism>
<accession>A0A7K1Y8V8</accession>
<proteinExistence type="predicted"/>
<evidence type="ECO:0000256" key="1">
    <source>
        <dbReference type="SAM" id="Phobius"/>
    </source>
</evidence>
<name>A0A7K1Y8V8_9SPHI</name>
<reference evidence="2 3" key="1">
    <citation type="submission" date="2019-11" db="EMBL/GenBank/DDBJ databases">
        <title>Pedobacter sp. HMF7647 Genome sequencing and assembly.</title>
        <authorList>
            <person name="Kang H."/>
            <person name="Kim H."/>
            <person name="Joh K."/>
        </authorList>
    </citation>
    <scope>NUCLEOTIDE SEQUENCE [LARGE SCALE GENOMIC DNA]</scope>
    <source>
        <strain evidence="2 3">HMF7647</strain>
    </source>
</reference>
<evidence type="ECO:0000313" key="2">
    <source>
        <dbReference type="EMBL" id="MXV50509.1"/>
    </source>
</evidence>
<sequence length="164" mass="18036">MSKLIAVENSINPPSDKSAIILAWLIAGTLDILAAILILAKGNAAGVLRFVASGAFGSAAFTGGSGYIWFGLLAHYFIAFCFVAFYFLIYQFVPFLRKNFILSAIVYGLFAQVVMSFLVLPLTQIAHRPFNIVGFIENAVILMFTIGLPAAWMRQRVYRSDLTE</sequence>
<dbReference type="AlphaFoldDB" id="A0A7K1Y8V8"/>
<protein>
    <submittedName>
        <fullName evidence="2">DUF1440 domain-containing protein</fullName>
    </submittedName>
</protein>
<keyword evidence="1" id="KW-0812">Transmembrane</keyword>
<dbReference type="Proteomes" id="UP000466586">
    <property type="component" value="Unassembled WGS sequence"/>
</dbReference>